<evidence type="ECO:0000313" key="11">
    <source>
        <dbReference type="Proteomes" id="UP000249081"/>
    </source>
</evidence>
<feature type="transmembrane region" description="Helical" evidence="7">
    <location>
        <begin position="254"/>
        <end position="284"/>
    </location>
</feature>
<evidence type="ECO:0000256" key="7">
    <source>
        <dbReference type="SAM" id="Phobius"/>
    </source>
</evidence>
<comment type="subcellular location">
    <subcellularLocation>
        <location evidence="1">Cell membrane</location>
        <topology evidence="1">Multi-pass membrane protein</topology>
    </subcellularLocation>
</comment>
<accession>A0A2W4W426</accession>
<dbReference type="AlphaFoldDB" id="A0A2W4W426"/>
<keyword evidence="5 7" id="KW-1133">Transmembrane helix</keyword>
<evidence type="ECO:0000256" key="3">
    <source>
        <dbReference type="ARBA" id="ARBA00022475"/>
    </source>
</evidence>
<name>A0A2W4W426_9CYAN</name>
<evidence type="ECO:0000256" key="4">
    <source>
        <dbReference type="ARBA" id="ARBA00022692"/>
    </source>
</evidence>
<organism evidence="10 11">
    <name type="scientific">Shackletoniella antarctica</name>
    <dbReference type="NCBI Taxonomy" id="268115"/>
    <lineage>
        <taxon>Bacteria</taxon>
        <taxon>Bacillati</taxon>
        <taxon>Cyanobacteriota</taxon>
        <taxon>Cyanophyceae</taxon>
        <taxon>Oculatellales</taxon>
        <taxon>Oculatellaceae</taxon>
        <taxon>Shackletoniella</taxon>
    </lineage>
</organism>
<feature type="domain" description="ABC3 transporter permease C-terminal" evidence="8">
    <location>
        <begin position="269"/>
        <end position="382"/>
    </location>
</feature>
<dbReference type="InterPro" id="IPR003838">
    <property type="entry name" value="ABC3_permease_C"/>
</dbReference>
<dbReference type="GO" id="GO:0005886">
    <property type="term" value="C:plasma membrane"/>
    <property type="evidence" value="ECO:0007669"/>
    <property type="project" value="UniProtKB-SubCell"/>
</dbReference>
<gene>
    <name evidence="10" type="ORF">DCF17_12735</name>
</gene>
<evidence type="ECO:0000256" key="2">
    <source>
        <dbReference type="ARBA" id="ARBA00022448"/>
    </source>
</evidence>
<dbReference type="EMBL" id="QBMN01000082">
    <property type="protein sequence ID" value="PZO39914.1"/>
    <property type="molecule type" value="Genomic_DNA"/>
</dbReference>
<dbReference type="InterPro" id="IPR051125">
    <property type="entry name" value="ABC-4/HrtB_transporter"/>
</dbReference>
<keyword evidence="6 7" id="KW-0472">Membrane</keyword>
<feature type="domain" description="MacB-like periplasmic core" evidence="9">
    <location>
        <begin position="24"/>
        <end position="233"/>
    </location>
</feature>
<keyword evidence="2" id="KW-0813">Transport</keyword>
<dbReference type="InterPro" id="IPR025857">
    <property type="entry name" value="MacB_PCD"/>
</dbReference>
<evidence type="ECO:0000259" key="9">
    <source>
        <dbReference type="Pfam" id="PF12704"/>
    </source>
</evidence>
<reference evidence="11" key="1">
    <citation type="submission" date="2018-04" db="EMBL/GenBank/DDBJ databases">
        <authorList>
            <person name="Cornet L."/>
        </authorList>
    </citation>
    <scope>NUCLEOTIDE SEQUENCE [LARGE SCALE GENOMIC DNA]</scope>
</reference>
<sequence length="387" mass="43170">MKFPSLPRIPLAWYNLRHDRPRLLVAVAGVTFAVLLMFMNLGFLGALVSTTTNFYDQFNGDLFLISPQSLEISSTKAFPRQRLYQAAGIEGVQQAMPLYAEYALWKNPETSLSRALFVYAFNPSDPVFLMPELDTLEKRQALQQPNSAFIDRRSRPEFGPQTVGLETEADRRRITIVGQYDLGGGFAADGTLIMSDQNFRRYFAPQPLDQISLGLVLLEPGANPQRVKAALQEQLPADVEVYTKPEIIRKESQFWIQTTSIGFIFGLGVLVSFVVGTVIVYQILYTDIRDHLREYATLKAIGYSGGYLFKTVIQEAILLALMGYVPGLILALGLYELAYNATAGTLPMRMTLFRVIFVFTLTMLMCGLSGLISVRKAVTADPAEVFA</sequence>
<evidence type="ECO:0000259" key="8">
    <source>
        <dbReference type="Pfam" id="PF02687"/>
    </source>
</evidence>
<protein>
    <submittedName>
        <fullName evidence="10">DevC protein</fullName>
    </submittedName>
</protein>
<dbReference type="PANTHER" id="PTHR43738:SF1">
    <property type="entry name" value="HEMIN TRANSPORT SYSTEM PERMEASE PROTEIN HRTB-RELATED"/>
    <property type="match status" value="1"/>
</dbReference>
<keyword evidence="3" id="KW-1003">Cell membrane</keyword>
<dbReference type="PIRSF" id="PIRSF031773">
    <property type="entry name" value="DevC"/>
    <property type="match status" value="1"/>
</dbReference>
<evidence type="ECO:0000256" key="6">
    <source>
        <dbReference type="ARBA" id="ARBA00023136"/>
    </source>
</evidence>
<evidence type="ECO:0000256" key="5">
    <source>
        <dbReference type="ARBA" id="ARBA00022989"/>
    </source>
</evidence>
<dbReference type="Pfam" id="PF02687">
    <property type="entry name" value="FtsX"/>
    <property type="match status" value="1"/>
</dbReference>
<dbReference type="Pfam" id="PF12704">
    <property type="entry name" value="MacB_PCD"/>
    <property type="match status" value="1"/>
</dbReference>
<evidence type="ECO:0000256" key="1">
    <source>
        <dbReference type="ARBA" id="ARBA00004651"/>
    </source>
</evidence>
<dbReference type="PANTHER" id="PTHR43738">
    <property type="entry name" value="ABC TRANSPORTER, MEMBRANE PROTEIN"/>
    <property type="match status" value="1"/>
</dbReference>
<feature type="transmembrane region" description="Helical" evidence="7">
    <location>
        <begin position="351"/>
        <end position="372"/>
    </location>
</feature>
<dbReference type="NCBIfam" id="TIGR01185">
    <property type="entry name" value="devC"/>
    <property type="match status" value="1"/>
</dbReference>
<keyword evidence="4 7" id="KW-0812">Transmembrane</keyword>
<feature type="transmembrane region" description="Helical" evidence="7">
    <location>
        <begin position="23"/>
        <end position="48"/>
    </location>
</feature>
<proteinExistence type="predicted"/>
<dbReference type="Proteomes" id="UP000249081">
    <property type="component" value="Unassembled WGS sequence"/>
</dbReference>
<reference evidence="10 11" key="2">
    <citation type="submission" date="2018-06" db="EMBL/GenBank/DDBJ databases">
        <title>Metagenomic assembly of (sub)arctic Cyanobacteria and their associated microbiome from non-axenic cultures.</title>
        <authorList>
            <person name="Baurain D."/>
        </authorList>
    </citation>
    <scope>NUCLEOTIDE SEQUENCE [LARGE SCALE GENOMIC DNA]</scope>
    <source>
        <strain evidence="10">ULC041bin1</strain>
    </source>
</reference>
<evidence type="ECO:0000313" key="10">
    <source>
        <dbReference type="EMBL" id="PZO39914.1"/>
    </source>
</evidence>
<feature type="transmembrane region" description="Helical" evidence="7">
    <location>
        <begin position="316"/>
        <end position="339"/>
    </location>
</feature>
<dbReference type="InterPro" id="IPR005891">
    <property type="entry name" value="DevC"/>
</dbReference>
<comment type="caution">
    <text evidence="10">The sequence shown here is derived from an EMBL/GenBank/DDBJ whole genome shotgun (WGS) entry which is preliminary data.</text>
</comment>